<dbReference type="GO" id="GO:0003677">
    <property type="term" value="F:DNA binding"/>
    <property type="evidence" value="ECO:0007669"/>
    <property type="project" value="UniProtKB-UniRule"/>
</dbReference>
<accession>A0A0A1FFR4</accession>
<dbReference type="SUPFAM" id="SSF48452">
    <property type="entry name" value="TPR-like"/>
    <property type="match status" value="1"/>
</dbReference>
<keyword evidence="1 2" id="KW-0238">DNA-binding</keyword>
<sequence length="464" mass="50886">MSTVVEKINMQTRYRGTTDIDPVSVGFKVDQDGLIFYKNSLLYFPPKERGVFRLLLQAWPGTVSKEDFAHGVWAGHMSDESLARCITQLRRMLSHLGTIQIDSLYGRGYRAIILPDQANPPKISPPSVHSRMLETARIQPALAEACNYAQQLLAHCSLETLTQAESILIKVISQAPGYMAAKLTLAQCMADKINYGVEVEQSLIDDGLALLESMHLAAPQTPGLQSQIAHLLDSKWHFDVARLRHQQALRMSSNDALTYFHYGQHLLAINAPLEAVDAFDTARELNPFSPNISVMLARASSLASGDPVSAVAQARSTYTSHPESPQAYMYLLSTLALMDPQPETAYAARQLAVTRSSWAGASGMISYALARCGDRTGALEIIAAQSKENAGTRVMHGAALIALGLVDEAMARVKEAASLGCGSLPILLNALEYAPLKQHPEYPSVHEKVFFYLPKKQKQKQKLN</sequence>
<dbReference type="OrthoDB" id="8776242at2"/>
<dbReference type="Gene3D" id="1.10.10.10">
    <property type="entry name" value="Winged helix-like DNA-binding domain superfamily/Winged helix DNA-binding domain"/>
    <property type="match status" value="1"/>
</dbReference>
<dbReference type="PROSITE" id="PS51755">
    <property type="entry name" value="OMPR_PHOB"/>
    <property type="match status" value="1"/>
</dbReference>
<keyword evidence="5" id="KW-1185">Reference proteome</keyword>
<protein>
    <recommendedName>
        <fullName evidence="3">OmpR/PhoB-type domain-containing protein</fullName>
    </recommendedName>
</protein>
<evidence type="ECO:0000256" key="1">
    <source>
        <dbReference type="ARBA" id="ARBA00023125"/>
    </source>
</evidence>
<name>A0A0A1FFR4_9BURK</name>
<dbReference type="Proteomes" id="UP000030302">
    <property type="component" value="Chromosome"/>
</dbReference>
<dbReference type="EMBL" id="CP009962">
    <property type="protein sequence ID" value="AIY41682.1"/>
    <property type="molecule type" value="Genomic_DNA"/>
</dbReference>
<dbReference type="SMART" id="SM00862">
    <property type="entry name" value="Trans_reg_C"/>
    <property type="match status" value="1"/>
</dbReference>
<feature type="DNA-binding region" description="OmpR/PhoB-type" evidence="2">
    <location>
        <begin position="15"/>
        <end position="113"/>
    </location>
</feature>
<dbReference type="InterPro" id="IPR036388">
    <property type="entry name" value="WH-like_DNA-bd_sf"/>
</dbReference>
<dbReference type="Gene3D" id="1.25.40.10">
    <property type="entry name" value="Tetratricopeptide repeat domain"/>
    <property type="match status" value="1"/>
</dbReference>
<organism evidence="4 5">
    <name type="scientific">Collimonas arenae</name>
    <dbReference type="NCBI Taxonomy" id="279058"/>
    <lineage>
        <taxon>Bacteria</taxon>
        <taxon>Pseudomonadati</taxon>
        <taxon>Pseudomonadota</taxon>
        <taxon>Betaproteobacteria</taxon>
        <taxon>Burkholderiales</taxon>
        <taxon>Oxalobacteraceae</taxon>
        <taxon>Collimonas</taxon>
    </lineage>
</organism>
<dbReference type="AlphaFoldDB" id="A0A0A1FFR4"/>
<dbReference type="SUPFAM" id="SSF46894">
    <property type="entry name" value="C-terminal effector domain of the bipartite response regulators"/>
    <property type="match status" value="1"/>
</dbReference>
<dbReference type="HOGENOM" id="CLU_614973_0_0_4"/>
<dbReference type="InterPro" id="IPR016032">
    <property type="entry name" value="Sig_transdc_resp-reg_C-effctor"/>
</dbReference>
<feature type="domain" description="OmpR/PhoB-type" evidence="3">
    <location>
        <begin position="15"/>
        <end position="113"/>
    </location>
</feature>
<dbReference type="InterPro" id="IPR001867">
    <property type="entry name" value="OmpR/PhoB-type_DNA-bd"/>
</dbReference>
<dbReference type="GO" id="GO:0000160">
    <property type="term" value="P:phosphorelay signal transduction system"/>
    <property type="evidence" value="ECO:0007669"/>
    <property type="project" value="InterPro"/>
</dbReference>
<proteinExistence type="predicted"/>
<evidence type="ECO:0000313" key="5">
    <source>
        <dbReference type="Proteomes" id="UP000030302"/>
    </source>
</evidence>
<evidence type="ECO:0000313" key="4">
    <source>
        <dbReference type="EMBL" id="AIY41682.1"/>
    </source>
</evidence>
<gene>
    <name evidence="4" type="ORF">LT85_2524</name>
</gene>
<dbReference type="InterPro" id="IPR011990">
    <property type="entry name" value="TPR-like_helical_dom_sf"/>
</dbReference>
<evidence type="ECO:0000259" key="3">
    <source>
        <dbReference type="PROSITE" id="PS51755"/>
    </source>
</evidence>
<dbReference type="GO" id="GO:0006355">
    <property type="term" value="P:regulation of DNA-templated transcription"/>
    <property type="evidence" value="ECO:0007669"/>
    <property type="project" value="InterPro"/>
</dbReference>
<dbReference type="RefSeq" id="WP_081992332.1">
    <property type="nucleotide sequence ID" value="NZ_CP009962.1"/>
</dbReference>
<reference evidence="5" key="1">
    <citation type="journal article" date="2014" name="Soil Biol. Biochem.">
        <title>Structure and function of bacterial communities in ageing soils: Insights from the Mendocino ecological staircase.</title>
        <authorList>
            <person name="Uroz S."/>
            <person name="Tech J.J."/>
            <person name="Sawaya N.A."/>
            <person name="Frey-Klett P."/>
            <person name="Leveau J.H.J."/>
        </authorList>
    </citation>
    <scope>NUCLEOTIDE SEQUENCE [LARGE SCALE GENOMIC DNA]</scope>
    <source>
        <strain evidence="5">Cal35</strain>
    </source>
</reference>
<evidence type="ECO:0000256" key="2">
    <source>
        <dbReference type="PROSITE-ProRule" id="PRU01091"/>
    </source>
</evidence>
<dbReference type="KEGG" id="care:LT85_2524"/>